<evidence type="ECO:0000256" key="1">
    <source>
        <dbReference type="ARBA" id="ARBA00004251"/>
    </source>
</evidence>
<dbReference type="InterPro" id="IPR055414">
    <property type="entry name" value="LRR_R13L4/SHOC2-like"/>
</dbReference>
<feature type="compositionally biased region" description="Acidic residues" evidence="11">
    <location>
        <begin position="935"/>
        <end position="946"/>
    </location>
</feature>
<sequence>MVVAKPLSLKKKRCRDEELAALLQFKRGMVAPTDPCYDDPVAGTWREGDDCCSWDGVECDARTDHVISLDLSECCLYSFINSSSSLFTLTHLQRIDLSWTYYMDSSPHIPSAIGNLSSLTHLNLSNSNFVGEIPRELSNITTLVSLDLSSYGNNYLVMKLQSLEGLVRHMINLKELHLSFVNLPSSSSSSGVPHLLSNFSSLESLRLGGCELQADFPVAIFDLPKLKMLDISGNRDLKGYLPNFRLGSPLKSLLLSDTSFGGALPPSIGNLASMEQLEIYNCKFTGKLPMSLGNLTRIATFEEAMIWEGNHFSPDSLTKTSLSWIGKLTKLTGLDFRDMSLMGEIPSWLMNLTQLTYLYMDRNRLTGPVPSWLMSLPQLVRIDLSHNQLTGQLLSQFSHLIEELDVSYNNLEGSLPTNLSTLNNLYDLSLMSNRFVGSLELSLFSRLKSLYSLGLSYNNFSLSVKNISTENVVPFPNLTFLDLASCNVSEFPTFLHTNKNNTVFHLDLSGNSITGQISSWVFDLGQNLHGNGINLYLSHNLLTGFERQHPLFHPRGLIRTLDLRHNMLQGSLPIPPPPSIYTLESYLISNNYLSGEVSNLICSFRDIWLLDLSFNRFSGKLPQCLSNFSQSLSSLDLKGNKFEGNIPSAWGNGCQLQMISTSHNQLQGQLPRSLANCSSLEFVDFGNNKITDTFPSWLGTITSLSVLILRSNRLHGAIEDDLGSSDGFSNLRVFDLSNNNFRGNLPSKFINMANPMRAFNASRKMEYMTAYLHTSQEVNSFNYSMTMNVKGSDLNYPMIPDIFCALDFSANNFDGWIPGVFGDLAGLQVLNLSRNNLSGRIPSSFSNMKSLECLDLSRNQLSGHIPTELTKLTSLSSFDVSFNNLSGPIPQGNEFCTFESNPYEGNPGLSLKPSDKQCGNARSLPPLQHPPSPPDDGDDDDEDDSESEFKMKWMIISIGFVSGLVGGVIVGNELTTRKHYWFVKTFAKIQRWQAKISCVSKGKEK</sequence>
<dbReference type="SMART" id="SM00369">
    <property type="entry name" value="LRR_TYP"/>
    <property type="match status" value="9"/>
</dbReference>
<dbReference type="SUPFAM" id="SSF52047">
    <property type="entry name" value="RNI-like"/>
    <property type="match status" value="1"/>
</dbReference>
<dbReference type="PANTHER" id="PTHR48061:SF12">
    <property type="entry name" value="DISEASE RESISTANCE LIKE PROTEIN"/>
    <property type="match status" value="1"/>
</dbReference>
<keyword evidence="9 12" id="KW-0472">Membrane</keyword>
<feature type="domain" description="Disease resistance R13L4/SHOC-2-like LRR" evidence="14">
    <location>
        <begin position="196"/>
        <end position="394"/>
    </location>
</feature>
<keyword evidence="10" id="KW-0325">Glycoprotein</keyword>
<dbReference type="FunFam" id="3.80.10.10:FF:000041">
    <property type="entry name" value="LRR receptor-like serine/threonine-protein kinase ERECTA"/>
    <property type="match status" value="1"/>
</dbReference>
<dbReference type="InterPro" id="IPR003591">
    <property type="entry name" value="Leu-rich_rpt_typical-subtyp"/>
</dbReference>
<dbReference type="PANTHER" id="PTHR48061">
    <property type="entry name" value="LEUCINE-RICH REPEAT RECEPTOR PROTEIN KINASE EMS1-LIKE-RELATED"/>
    <property type="match status" value="1"/>
</dbReference>
<proteinExistence type="inferred from homology"/>
<dbReference type="FunFam" id="3.80.10.10:FF:000095">
    <property type="entry name" value="LRR receptor-like serine/threonine-protein kinase GSO1"/>
    <property type="match status" value="1"/>
</dbReference>
<evidence type="ECO:0000256" key="10">
    <source>
        <dbReference type="ARBA" id="ARBA00023180"/>
    </source>
</evidence>
<dbReference type="EMBL" id="OOIL02000603">
    <property type="protein sequence ID" value="VFQ67417.1"/>
    <property type="molecule type" value="Genomic_DNA"/>
</dbReference>
<dbReference type="GO" id="GO:0006952">
    <property type="term" value="P:defense response"/>
    <property type="evidence" value="ECO:0007669"/>
    <property type="project" value="UniProtKB-ARBA"/>
</dbReference>
<dbReference type="OrthoDB" id="1304574at2759"/>
<gene>
    <name evidence="15" type="ORF">CCAM_LOCUS9193</name>
</gene>
<dbReference type="Gene3D" id="3.80.10.10">
    <property type="entry name" value="Ribonuclease Inhibitor"/>
    <property type="match status" value="3"/>
</dbReference>
<keyword evidence="6" id="KW-0732">Signal</keyword>
<dbReference type="InterPro" id="IPR001611">
    <property type="entry name" value="Leu-rich_rpt"/>
</dbReference>
<feature type="region of interest" description="Disordered" evidence="11">
    <location>
        <begin position="906"/>
        <end position="946"/>
    </location>
</feature>
<evidence type="ECO:0000256" key="7">
    <source>
        <dbReference type="ARBA" id="ARBA00022737"/>
    </source>
</evidence>
<dbReference type="Pfam" id="PF23598">
    <property type="entry name" value="LRR_14"/>
    <property type="match status" value="1"/>
</dbReference>
<dbReference type="InterPro" id="IPR013210">
    <property type="entry name" value="LRR_N_plant-typ"/>
</dbReference>
<evidence type="ECO:0000256" key="8">
    <source>
        <dbReference type="ARBA" id="ARBA00022989"/>
    </source>
</evidence>
<feature type="transmembrane region" description="Helical" evidence="12">
    <location>
        <begin position="953"/>
        <end position="971"/>
    </location>
</feature>
<keyword evidence="8 12" id="KW-1133">Transmembrane helix</keyword>
<evidence type="ECO:0000259" key="13">
    <source>
        <dbReference type="Pfam" id="PF08263"/>
    </source>
</evidence>
<protein>
    <submittedName>
        <fullName evidence="15">Uncharacterized protein</fullName>
    </submittedName>
</protein>
<evidence type="ECO:0000256" key="4">
    <source>
        <dbReference type="ARBA" id="ARBA00022614"/>
    </source>
</evidence>
<dbReference type="Pfam" id="PF13855">
    <property type="entry name" value="LRR_8"/>
    <property type="match status" value="1"/>
</dbReference>
<dbReference type="InterPro" id="IPR032675">
    <property type="entry name" value="LRR_dom_sf"/>
</dbReference>
<reference evidence="15 16" key="1">
    <citation type="submission" date="2018-04" db="EMBL/GenBank/DDBJ databases">
        <authorList>
            <person name="Vogel A."/>
        </authorList>
    </citation>
    <scope>NUCLEOTIDE SEQUENCE [LARGE SCALE GENOMIC DNA]</scope>
</reference>
<dbReference type="GO" id="GO:0051707">
    <property type="term" value="P:response to other organism"/>
    <property type="evidence" value="ECO:0007669"/>
    <property type="project" value="UniProtKB-ARBA"/>
</dbReference>
<dbReference type="GO" id="GO:0005886">
    <property type="term" value="C:plasma membrane"/>
    <property type="evidence" value="ECO:0007669"/>
    <property type="project" value="UniProtKB-SubCell"/>
</dbReference>
<dbReference type="PROSITE" id="PS51450">
    <property type="entry name" value="LRR"/>
    <property type="match status" value="1"/>
</dbReference>
<dbReference type="AlphaFoldDB" id="A0A484KW75"/>
<evidence type="ECO:0000256" key="6">
    <source>
        <dbReference type="ARBA" id="ARBA00022729"/>
    </source>
</evidence>
<evidence type="ECO:0000313" key="16">
    <source>
        <dbReference type="Proteomes" id="UP000595140"/>
    </source>
</evidence>
<evidence type="ECO:0000256" key="11">
    <source>
        <dbReference type="SAM" id="MobiDB-lite"/>
    </source>
</evidence>
<dbReference type="SUPFAM" id="SSF52058">
    <property type="entry name" value="L domain-like"/>
    <property type="match status" value="2"/>
</dbReference>
<dbReference type="Pfam" id="PF00560">
    <property type="entry name" value="LRR_1"/>
    <property type="match status" value="6"/>
</dbReference>
<feature type="domain" description="Leucine-rich repeat-containing N-terminal plant-type" evidence="13">
    <location>
        <begin position="16"/>
        <end position="60"/>
    </location>
</feature>
<keyword evidence="3" id="KW-1003">Cell membrane</keyword>
<evidence type="ECO:0000256" key="9">
    <source>
        <dbReference type="ARBA" id="ARBA00023136"/>
    </source>
</evidence>
<comment type="subcellular location">
    <subcellularLocation>
        <location evidence="1">Cell membrane</location>
        <topology evidence="1">Single-pass type I membrane protein</topology>
    </subcellularLocation>
</comment>
<evidence type="ECO:0000259" key="14">
    <source>
        <dbReference type="Pfam" id="PF23598"/>
    </source>
</evidence>
<keyword evidence="4" id="KW-0433">Leucine-rich repeat</keyword>
<name>A0A484KW75_9ASTE</name>
<keyword evidence="7" id="KW-0677">Repeat</keyword>
<dbReference type="FunFam" id="3.80.10.10:FF:000111">
    <property type="entry name" value="LRR receptor-like serine/threonine-protein kinase ERECTA"/>
    <property type="match status" value="1"/>
</dbReference>
<organism evidence="15 16">
    <name type="scientific">Cuscuta campestris</name>
    <dbReference type="NCBI Taxonomy" id="132261"/>
    <lineage>
        <taxon>Eukaryota</taxon>
        <taxon>Viridiplantae</taxon>
        <taxon>Streptophyta</taxon>
        <taxon>Embryophyta</taxon>
        <taxon>Tracheophyta</taxon>
        <taxon>Spermatophyta</taxon>
        <taxon>Magnoliopsida</taxon>
        <taxon>eudicotyledons</taxon>
        <taxon>Gunneridae</taxon>
        <taxon>Pentapetalae</taxon>
        <taxon>asterids</taxon>
        <taxon>lamiids</taxon>
        <taxon>Solanales</taxon>
        <taxon>Convolvulaceae</taxon>
        <taxon>Cuscuteae</taxon>
        <taxon>Cuscuta</taxon>
        <taxon>Cuscuta subgen. Grammica</taxon>
        <taxon>Cuscuta sect. Cleistogrammica</taxon>
    </lineage>
</organism>
<keyword evidence="5 12" id="KW-0812">Transmembrane</keyword>
<accession>A0A484KW75</accession>
<dbReference type="InterPro" id="IPR046956">
    <property type="entry name" value="RLP23-like"/>
</dbReference>
<dbReference type="PRINTS" id="PR00019">
    <property type="entry name" value="LEURICHRPT"/>
</dbReference>
<evidence type="ECO:0000256" key="3">
    <source>
        <dbReference type="ARBA" id="ARBA00022475"/>
    </source>
</evidence>
<evidence type="ECO:0000256" key="5">
    <source>
        <dbReference type="ARBA" id="ARBA00022692"/>
    </source>
</evidence>
<evidence type="ECO:0000313" key="15">
    <source>
        <dbReference type="EMBL" id="VFQ67417.1"/>
    </source>
</evidence>
<dbReference type="Pfam" id="PF08263">
    <property type="entry name" value="LRRNT_2"/>
    <property type="match status" value="1"/>
</dbReference>
<evidence type="ECO:0000256" key="2">
    <source>
        <dbReference type="ARBA" id="ARBA00009592"/>
    </source>
</evidence>
<evidence type="ECO:0000256" key="12">
    <source>
        <dbReference type="SAM" id="Phobius"/>
    </source>
</evidence>
<dbReference type="Proteomes" id="UP000595140">
    <property type="component" value="Unassembled WGS sequence"/>
</dbReference>
<keyword evidence="16" id="KW-1185">Reference proteome</keyword>
<comment type="similarity">
    <text evidence="2">Belongs to the RLP family.</text>
</comment>